<keyword evidence="6 7" id="KW-0539">Nucleus</keyword>
<reference evidence="10" key="1">
    <citation type="submission" date="2015-12" db="EMBL/GenBank/DDBJ databases">
        <title>De novo transcriptome assembly of four potential Pierce s Disease insect vectors from Arizona vineyards.</title>
        <authorList>
            <person name="Tassone E.E."/>
        </authorList>
    </citation>
    <scope>NUCLEOTIDE SEQUENCE</scope>
</reference>
<dbReference type="CDD" id="cd20681">
    <property type="entry name" value="T-box_Drosocross-like"/>
    <property type="match status" value="1"/>
</dbReference>
<dbReference type="PROSITE" id="PS50252">
    <property type="entry name" value="TBOX_3"/>
    <property type="match status" value="1"/>
</dbReference>
<gene>
    <name evidence="10" type="ORF">g.5410</name>
</gene>
<dbReference type="InterPro" id="IPR001699">
    <property type="entry name" value="TF_T-box"/>
</dbReference>
<dbReference type="AlphaFoldDB" id="A0A1B6DPH7"/>
<name>A0A1B6DPH7_9HEMI</name>
<evidence type="ECO:0000256" key="1">
    <source>
        <dbReference type="ARBA" id="ARBA00004123"/>
    </source>
</evidence>
<dbReference type="GO" id="GO:0001708">
    <property type="term" value="P:cell fate specification"/>
    <property type="evidence" value="ECO:0007669"/>
    <property type="project" value="TreeGrafter"/>
</dbReference>
<dbReference type="GO" id="GO:0000981">
    <property type="term" value="F:DNA-binding transcription factor activity, RNA polymerase II-specific"/>
    <property type="evidence" value="ECO:0007669"/>
    <property type="project" value="TreeGrafter"/>
</dbReference>
<dbReference type="FunFam" id="2.60.40.820:FF:000010">
    <property type="entry name" value="T-box transcription factor TBX6"/>
    <property type="match status" value="1"/>
</dbReference>
<protein>
    <recommendedName>
        <fullName evidence="9">T-box domain-containing protein</fullName>
    </recommendedName>
</protein>
<comment type="subcellular location">
    <subcellularLocation>
        <location evidence="1 7">Nucleus</location>
    </subcellularLocation>
</comment>
<dbReference type="PANTHER" id="PTHR11267">
    <property type="entry name" value="T-BOX PROTEIN-RELATED"/>
    <property type="match status" value="1"/>
</dbReference>
<dbReference type="InterPro" id="IPR046360">
    <property type="entry name" value="T-box_DNA-bd"/>
</dbReference>
<dbReference type="EMBL" id="GEDC01009728">
    <property type="protein sequence ID" value="JAS27570.1"/>
    <property type="molecule type" value="Transcribed_RNA"/>
</dbReference>
<feature type="domain" description="T-box" evidence="9">
    <location>
        <begin position="20"/>
        <end position="200"/>
    </location>
</feature>
<evidence type="ECO:0000259" key="9">
    <source>
        <dbReference type="PROSITE" id="PS50252"/>
    </source>
</evidence>
<dbReference type="InterPro" id="IPR018186">
    <property type="entry name" value="TF_T-box_CS"/>
</dbReference>
<evidence type="ECO:0000256" key="7">
    <source>
        <dbReference type="PROSITE-ProRule" id="PRU00201"/>
    </source>
</evidence>
<dbReference type="PANTHER" id="PTHR11267:SF204">
    <property type="entry name" value="SPADETAIL"/>
    <property type="match status" value="1"/>
</dbReference>
<evidence type="ECO:0000256" key="3">
    <source>
        <dbReference type="ARBA" id="ARBA00023015"/>
    </source>
</evidence>
<accession>A0A1B6DPH7</accession>
<dbReference type="GO" id="GO:0000785">
    <property type="term" value="C:chromatin"/>
    <property type="evidence" value="ECO:0007669"/>
    <property type="project" value="TreeGrafter"/>
</dbReference>
<sequence length="324" mass="37077">MTTGLRDTTHPAMESVQLTLRNADIWRQFHQHGTEMIITKSGRRMFPYMRLEITGLEADARYFVILEAVLSSRSRYKFSVDEWTPVGTAEIQLPPSSRLCIHPDSPATGAHWMTQNVMLNKIKLTNNNLDRCGNIVLTSMHKYLPRVHVVMASDILAVNWSPTATFTFPETEFIAVTAYQNETITKLKIDNNPFAKGFREVGSSRSSKRKIQTEEKCKDNKKRCLSTTTTSDDSGTSSIGSTTPPISEDELKMPARFKWPEISVAHPIYPPQLWSYPYFFHSPPPTPIYPHHYVPYFLPIRPIPEPYLMELTLRDREINISSLD</sequence>
<organism evidence="10">
    <name type="scientific">Clastoptera arizonana</name>
    <name type="common">Arizona spittle bug</name>
    <dbReference type="NCBI Taxonomy" id="38151"/>
    <lineage>
        <taxon>Eukaryota</taxon>
        <taxon>Metazoa</taxon>
        <taxon>Ecdysozoa</taxon>
        <taxon>Arthropoda</taxon>
        <taxon>Hexapoda</taxon>
        <taxon>Insecta</taxon>
        <taxon>Pterygota</taxon>
        <taxon>Neoptera</taxon>
        <taxon>Paraneoptera</taxon>
        <taxon>Hemiptera</taxon>
        <taxon>Auchenorrhyncha</taxon>
        <taxon>Cercopoidea</taxon>
        <taxon>Clastopteridae</taxon>
        <taxon>Clastoptera</taxon>
    </lineage>
</organism>
<dbReference type="GO" id="GO:0045893">
    <property type="term" value="P:positive regulation of DNA-templated transcription"/>
    <property type="evidence" value="ECO:0007669"/>
    <property type="project" value="InterPro"/>
</dbReference>
<dbReference type="InterPro" id="IPR036960">
    <property type="entry name" value="T-box_sf"/>
</dbReference>
<dbReference type="Gene3D" id="2.60.40.820">
    <property type="entry name" value="Transcription factor, T-box"/>
    <property type="match status" value="1"/>
</dbReference>
<keyword evidence="2" id="KW-0217">Developmental protein</keyword>
<feature type="region of interest" description="Disordered" evidence="8">
    <location>
        <begin position="200"/>
        <end position="247"/>
    </location>
</feature>
<evidence type="ECO:0000256" key="6">
    <source>
        <dbReference type="ARBA" id="ARBA00023242"/>
    </source>
</evidence>
<comment type="caution">
    <text evidence="7">Lacks conserved residue(s) required for the propagation of feature annotation.</text>
</comment>
<dbReference type="PRINTS" id="PR00937">
    <property type="entry name" value="TBOX"/>
</dbReference>
<dbReference type="InterPro" id="IPR008967">
    <property type="entry name" value="p53-like_TF_DNA-bd_sf"/>
</dbReference>
<dbReference type="SUPFAM" id="SSF49417">
    <property type="entry name" value="p53-like transcription factors"/>
    <property type="match status" value="1"/>
</dbReference>
<keyword evidence="4 7" id="KW-0238">DNA-binding</keyword>
<proteinExistence type="predicted"/>
<evidence type="ECO:0000256" key="4">
    <source>
        <dbReference type="ARBA" id="ARBA00023125"/>
    </source>
</evidence>
<dbReference type="Pfam" id="PF00907">
    <property type="entry name" value="T-box"/>
    <property type="match status" value="1"/>
</dbReference>
<evidence type="ECO:0000256" key="2">
    <source>
        <dbReference type="ARBA" id="ARBA00022473"/>
    </source>
</evidence>
<evidence type="ECO:0000256" key="5">
    <source>
        <dbReference type="ARBA" id="ARBA00023163"/>
    </source>
</evidence>
<evidence type="ECO:0000256" key="8">
    <source>
        <dbReference type="SAM" id="MobiDB-lite"/>
    </source>
</evidence>
<dbReference type="SMART" id="SM00425">
    <property type="entry name" value="TBOX"/>
    <property type="match status" value="1"/>
</dbReference>
<dbReference type="GO" id="GO:0005634">
    <property type="term" value="C:nucleus"/>
    <property type="evidence" value="ECO:0007669"/>
    <property type="project" value="UniProtKB-SubCell"/>
</dbReference>
<dbReference type="PROSITE" id="PS01283">
    <property type="entry name" value="TBOX_1"/>
    <property type="match status" value="1"/>
</dbReference>
<dbReference type="GO" id="GO:0000978">
    <property type="term" value="F:RNA polymerase II cis-regulatory region sequence-specific DNA binding"/>
    <property type="evidence" value="ECO:0007669"/>
    <property type="project" value="InterPro"/>
</dbReference>
<evidence type="ECO:0000313" key="10">
    <source>
        <dbReference type="EMBL" id="JAS27570.1"/>
    </source>
</evidence>
<feature type="compositionally biased region" description="Low complexity" evidence="8">
    <location>
        <begin position="226"/>
        <end position="246"/>
    </location>
</feature>
<keyword evidence="3" id="KW-0805">Transcription regulation</keyword>
<keyword evidence="5" id="KW-0804">Transcription</keyword>